<feature type="domain" description="AP complex mu/sigma subunit" evidence="6">
    <location>
        <begin position="1926"/>
        <end position="2044"/>
    </location>
</feature>
<evidence type="ECO:0000256" key="5">
    <source>
        <dbReference type="ARBA" id="ARBA00023136"/>
    </source>
</evidence>
<dbReference type="Proteomes" id="UP001497744">
    <property type="component" value="Unassembled WGS sequence"/>
</dbReference>
<comment type="subcellular location">
    <subcellularLocation>
        <location evidence="1">Endomembrane system</location>
    </subcellularLocation>
</comment>
<evidence type="ECO:0000259" key="6">
    <source>
        <dbReference type="Pfam" id="PF01217"/>
    </source>
</evidence>
<evidence type="ECO:0000313" key="8">
    <source>
        <dbReference type="Proteomes" id="UP001497744"/>
    </source>
</evidence>
<gene>
    <name evidence="7" type="ORF">BcabD6B2_02190</name>
</gene>
<dbReference type="GeneID" id="94192267"/>
<dbReference type="GO" id="GO:0012505">
    <property type="term" value="C:endomembrane system"/>
    <property type="evidence" value="ECO:0007669"/>
    <property type="project" value="UniProtKB-SubCell"/>
</dbReference>
<organism evidence="7 8">
    <name type="scientific">Babesia caballi</name>
    <dbReference type="NCBI Taxonomy" id="5871"/>
    <lineage>
        <taxon>Eukaryota</taxon>
        <taxon>Sar</taxon>
        <taxon>Alveolata</taxon>
        <taxon>Apicomplexa</taxon>
        <taxon>Aconoidasida</taxon>
        <taxon>Piroplasmida</taxon>
        <taxon>Babesiidae</taxon>
        <taxon>Babesia</taxon>
    </lineage>
</organism>
<dbReference type="EMBL" id="BPLF01000001">
    <property type="protein sequence ID" value="GIX60784.1"/>
    <property type="molecule type" value="Genomic_DNA"/>
</dbReference>
<evidence type="ECO:0000256" key="4">
    <source>
        <dbReference type="ARBA" id="ARBA00022927"/>
    </source>
</evidence>
<comment type="caution">
    <text evidence="7">The sequence shown here is derived from an EMBL/GenBank/DDBJ whole genome shotgun (WGS) entry which is preliminary data.</text>
</comment>
<keyword evidence="3" id="KW-0813">Transport</keyword>
<dbReference type="Pfam" id="PF01217">
    <property type="entry name" value="Clat_adaptor_s"/>
    <property type="match status" value="1"/>
</dbReference>
<protein>
    <submittedName>
        <fullName evidence="7">Clathrin-coat assembly protein</fullName>
    </submittedName>
</protein>
<evidence type="ECO:0000256" key="1">
    <source>
        <dbReference type="ARBA" id="ARBA00004308"/>
    </source>
</evidence>
<keyword evidence="4" id="KW-0653">Protein transport</keyword>
<name>A0AAV4LLT7_BABCB</name>
<dbReference type="RefSeq" id="XP_067712855.1">
    <property type="nucleotide sequence ID" value="XM_067856754.1"/>
</dbReference>
<dbReference type="SUPFAM" id="SSF64356">
    <property type="entry name" value="SNARE-like"/>
    <property type="match status" value="1"/>
</dbReference>
<dbReference type="InterPro" id="IPR016635">
    <property type="entry name" value="AP_complex_ssu"/>
</dbReference>
<dbReference type="InterPro" id="IPR011012">
    <property type="entry name" value="Longin-like_dom_sf"/>
</dbReference>
<dbReference type="InterPro" id="IPR022775">
    <property type="entry name" value="AP_mu_sigma_su"/>
</dbReference>
<dbReference type="GO" id="GO:0015031">
    <property type="term" value="P:protein transport"/>
    <property type="evidence" value="ECO:0007669"/>
    <property type="project" value="UniProtKB-KW"/>
</dbReference>
<comment type="similarity">
    <text evidence="2">Belongs to the adaptor complexes small subunit family.</text>
</comment>
<dbReference type="Gene3D" id="3.30.450.60">
    <property type="match status" value="1"/>
</dbReference>
<keyword evidence="8" id="KW-1185">Reference proteome</keyword>
<dbReference type="PANTHER" id="PTHR11753">
    <property type="entry name" value="ADAPTOR COMPLEXES SMALL SUBUNIT FAMILY"/>
    <property type="match status" value="1"/>
</dbReference>
<proteinExistence type="inferred from homology"/>
<reference evidence="7 8" key="1">
    <citation type="submission" date="2021-06" db="EMBL/GenBank/DDBJ databases">
        <title>Genome sequence of Babesia caballi.</title>
        <authorList>
            <person name="Yamagishi J."/>
            <person name="Kidaka T."/>
            <person name="Ochi A."/>
        </authorList>
    </citation>
    <scope>NUCLEOTIDE SEQUENCE [LARGE SCALE GENOMIC DNA]</scope>
    <source>
        <strain evidence="7">USDA-D6B2</strain>
    </source>
</reference>
<evidence type="ECO:0000256" key="3">
    <source>
        <dbReference type="ARBA" id="ARBA00022448"/>
    </source>
</evidence>
<accession>A0AAV4LLT7</accession>
<keyword evidence="5" id="KW-0472">Membrane</keyword>
<sequence length="2048" mass="231244">MSKEEGDLPSYLSNKVVFHYGTVQRSVDEAEAQSCMQHNGCQPMSYEVINFDNGPLPFDSIVFVPPGDHATLRIEGKATQRFRSLSDTLVSQGDVAVFARVVLEDGARRYVALCLMDTPDSNWLTYVYEVDEDSDFTPMVDGLLLAVRVNCVSYVLVRRRERGCAWAMVPEEDCMYYGDHVLDAIASLPAFNAVKSLVGCKPAKTDLEEQNVPLSHLRRYTDSATCKTLFELREATVCAEREERQIQHLHERLEEFLEPEIDAHDFDDLKDLFMECYRHTKFVFSDKIPLNEMILPAVEQCILNLCFDDENPYFGILQVLVRDCNVAHRLMFEMDFGRTLVDKLIDASSSRWIEREQILDLLIEMVSHGNCMRKYLQGDGPGKGDSLCDTLMLGTARLHRFSMINIRRRMEALGQRVDLFFALSHVEELFRSLEPKLDSAAGPEYEDLEQLLHRVNEAIAMVRQHHTGKVRQSMLTDTREVRQYTVSYIMETKLARVLTGLMRALVLHLERFPVAPLYIDMMLERPLWLVAQYTNLIDFGDCLLYMADICDFVNGMALNSALQSGIYANSRAVYCKKRCQRMAIHTILLKMASTLLGKRSCPQIVSAMHRICSEYPCGLVSLPTVLAEQSVIQAVLHIINSAVEDLKSSGTSSEDPRENMELWQILNLVCRSLVSDESGRLLYVVGKKLIVPLGGFLKMFVPDDKRVVDLDLQPLQELRENLRRLFTSHALLRPTKAGLLFENVNIYLRDLLKSANVELHPDTLKQSFAKASHMHEMSRVNNKLRNSVFLADPELCRTMPRSMVTEQFGTVYSVSDETVELIDVHWCPKKRYDTRAEALGVPEKKAGHYRTCRLYVAPPEALPEHVKYGIRLLSFASTLDQYINVFAELLRQRENSETVMRLWVHAVASISPHMETLLNVEMGAFKSLVGYEWFFASEDAIPVITHLAKVMYAALHHMSSDRHCYEATDEQRRVTGAPLRYTNDDLLTLVVLSVSGVMIARRWSIEGRIGRASRRCLKWLCKLMSYWYLRFQKSQGYLMNKLMGWYTSLPRMADGAALLIVSCGPVINPNCVVDVVGCYSRENDETDEECEISDWEDDRETDSRRCTRVMFEGREYTVALREKELVIDEDVPNAAFWGLIRRLEALKVPMFAEFMCAVASRCYSANPCTLTLAGEIAHLLIASDAPIMAFLSAVADRCVEECTKAWSDATLSGNVSGKAYRVLSFWALVAKALVSNDVVGPVEVLRVNYWILDFFNRYAKACKSISEGCCRALFEGYVHLFKCHNKLWEGHNAALTRISEFNNYMQLINGAVCWICQVLNGCKAKDTETMPGEPGAGGMTKLTAVDFDDERRLEAVVHLSWETVLAGFLALKHAFKIPFTALNILYTVLSGPMELIVKIINKQIDSEIIKVTPSTALWLHNIVRQLCDALLQHSVEETYGGLSSDAPLQLLILQLLHDVCASIHQTGPSQDVFIYALVYGTTHAPEADLLAAEARQGPSHSDSAQRQEDIYSDLMVSTKSRVQRKLPANSLARGAAGNSAFHGITCALESFRDNVSAELARGRAKKLYEIALSSQVANVLLLLNAFEALSQAIAKDAMERTPPKSLPGYIFLKPPSHSKLFRHSLGDAWSTDGRDPSSTRSVLARAMRMTRCEDWSANTCLVNQSVPSPLSAEDRRQLRWLSRCFLFNGSREAVEMWKAVRYLATAKLVFADELMQFAPIKTKRIERPPLSDGARHIRSVSTRAPSKHVDAYESEKAGASAEEGVFSQENIEKAVAQLNGMITSQTWQDFDNDLVTNGLNLRSILMNPGLLRDYSARATFLNALSRHVLIKELLVAVGVDVRPLRVTVARIVLHSFVPGRFNRGGALGAVCARRWLHTPVARVRRGSRAGRFLNDDLRRVSAEREERHASGQVVGPQQVSCSACRYGSFSQAEKKRIADRIYAEVALRDVRWVNFFDLEGRKVVYRKYAGVVISIYADREDNTLAYHEFIHLIVEILDAFYGNVREMDVICNFNTLHSLLNELILAGELLETSKQAVLERLKATYKLN</sequence>
<evidence type="ECO:0000256" key="2">
    <source>
        <dbReference type="ARBA" id="ARBA00006972"/>
    </source>
</evidence>
<evidence type="ECO:0000313" key="7">
    <source>
        <dbReference type="EMBL" id="GIX60784.1"/>
    </source>
</evidence>